<organism evidence="1 2">
    <name type="scientific">Tuber melanosporum (strain Mel28)</name>
    <name type="common">Perigord black truffle</name>
    <dbReference type="NCBI Taxonomy" id="656061"/>
    <lineage>
        <taxon>Eukaryota</taxon>
        <taxon>Fungi</taxon>
        <taxon>Dikarya</taxon>
        <taxon>Ascomycota</taxon>
        <taxon>Pezizomycotina</taxon>
        <taxon>Pezizomycetes</taxon>
        <taxon>Pezizales</taxon>
        <taxon>Tuberaceae</taxon>
        <taxon>Tuber</taxon>
    </lineage>
</organism>
<dbReference type="KEGG" id="tml:GSTUM_00008200001"/>
<accession>D5GHZ3</accession>
<dbReference type="AlphaFoldDB" id="D5GHZ3"/>
<dbReference type="GeneID" id="9187252"/>
<keyword evidence="2" id="KW-1185">Reference proteome</keyword>
<dbReference type="EMBL" id="FN430322">
    <property type="protein sequence ID" value="CAZ84136.1"/>
    <property type="molecule type" value="Genomic_DNA"/>
</dbReference>
<reference evidence="1 2" key="1">
    <citation type="journal article" date="2010" name="Nature">
        <title>Perigord black truffle genome uncovers evolutionary origins and mechanisms of symbiosis.</title>
        <authorList>
            <person name="Martin F."/>
            <person name="Kohler A."/>
            <person name="Murat C."/>
            <person name="Balestrini R."/>
            <person name="Coutinho P.M."/>
            <person name="Jaillon O."/>
            <person name="Montanini B."/>
            <person name="Morin E."/>
            <person name="Noel B."/>
            <person name="Percudani R."/>
            <person name="Porcel B."/>
            <person name="Rubini A."/>
            <person name="Amicucci A."/>
            <person name="Amselem J."/>
            <person name="Anthouard V."/>
            <person name="Arcioni S."/>
            <person name="Artiguenave F."/>
            <person name="Aury J.M."/>
            <person name="Ballario P."/>
            <person name="Bolchi A."/>
            <person name="Brenna A."/>
            <person name="Brun A."/>
            <person name="Buee M."/>
            <person name="Cantarel B."/>
            <person name="Chevalier G."/>
            <person name="Couloux A."/>
            <person name="Da Silva C."/>
            <person name="Denoeud F."/>
            <person name="Duplessis S."/>
            <person name="Ghignone S."/>
            <person name="Hilselberger B."/>
            <person name="Iotti M."/>
            <person name="Marcais B."/>
            <person name="Mello A."/>
            <person name="Miranda M."/>
            <person name="Pacioni G."/>
            <person name="Quesneville H."/>
            <person name="Riccioni C."/>
            <person name="Ruotolo R."/>
            <person name="Splivallo R."/>
            <person name="Stocchi V."/>
            <person name="Tisserant E."/>
            <person name="Viscomi A.R."/>
            <person name="Zambonelli A."/>
            <person name="Zampieri E."/>
            <person name="Henrissat B."/>
            <person name="Lebrun M.H."/>
            <person name="Paolocci F."/>
            <person name="Bonfante P."/>
            <person name="Ottonello S."/>
            <person name="Wincker P."/>
        </authorList>
    </citation>
    <scope>NUCLEOTIDE SEQUENCE [LARGE SCALE GENOMIC DNA]</scope>
    <source>
        <strain evidence="1 2">Mel28</strain>
    </source>
</reference>
<proteinExistence type="predicted"/>
<evidence type="ECO:0000313" key="1">
    <source>
        <dbReference type="EMBL" id="CAZ84136.1"/>
    </source>
</evidence>
<dbReference type="HOGENOM" id="CLU_2724048_0_0_1"/>
<sequence length="72" mass="8528">MSTFSRDLLRLCFHLNASSVFWPFPRFRFLGFLETTFFHPPDPSKYPSISHPTHTHPAHNTNWTLYLSVYLT</sequence>
<protein>
    <submittedName>
        <fullName evidence="1">(Perigord truffle) hypothetical protein</fullName>
    </submittedName>
</protein>
<dbReference type="Proteomes" id="UP000006911">
    <property type="component" value="Unassembled WGS sequence"/>
</dbReference>
<evidence type="ECO:0000313" key="2">
    <source>
        <dbReference type="Proteomes" id="UP000006911"/>
    </source>
</evidence>
<dbReference type="InParanoid" id="D5GHZ3"/>
<gene>
    <name evidence="1" type="ORF">GSTUM_00008200001</name>
</gene>
<name>D5GHZ3_TUBMM</name>
<dbReference type="RefSeq" id="XP_002839945.1">
    <property type="nucleotide sequence ID" value="XM_002839899.1"/>
</dbReference>